<dbReference type="Gene3D" id="2.60.40.10">
    <property type="entry name" value="Immunoglobulins"/>
    <property type="match status" value="2"/>
</dbReference>
<keyword evidence="1" id="KW-0812">Transmembrane</keyword>
<keyword evidence="1" id="KW-1133">Transmembrane helix</keyword>
<dbReference type="InterPro" id="IPR042758">
    <property type="entry name" value="IGSF11"/>
</dbReference>
<dbReference type="OMA" id="PVNMEGE"/>
<evidence type="ECO:0000313" key="3">
    <source>
        <dbReference type="Ensembl" id="ENSCSEP00000015388.1"/>
    </source>
</evidence>
<dbReference type="InterPro" id="IPR036179">
    <property type="entry name" value="Ig-like_dom_sf"/>
</dbReference>
<keyword evidence="1" id="KW-0472">Membrane</keyword>
<feature type="transmembrane region" description="Helical" evidence="1">
    <location>
        <begin position="240"/>
        <end position="264"/>
    </location>
</feature>
<reference evidence="3" key="2">
    <citation type="submission" date="2025-08" db="UniProtKB">
        <authorList>
            <consortium name="Ensembl"/>
        </authorList>
    </citation>
    <scope>IDENTIFICATION</scope>
</reference>
<dbReference type="PROSITE" id="PS50835">
    <property type="entry name" value="IG_LIKE"/>
    <property type="match status" value="2"/>
</dbReference>
<sequence>LICTLMSGFLDSCLFSDSAALTVTMRENSVEAVRGDSVLLGCSFLTSTPLHRLNIVWTLVPSSSPESPMQVIVFDHGQVMEDPSLTGRVSFTGLPWTADIVLNDTRVSDSGVYRCMVNNPPEAAEEDVGEVVLTVLAPPSLPVCQWTGDVDVGGQVTLSCSVMEGVPTPEIHWEKVSPEEVPLPVDMEGDLLSASVQIANVSSQTSGQYRCSASNLLGTESCLVRLSVHTPADTHKSSGVLQGVLLTMSMSALLMALVLLLLWLHRTGQDFRRRGGRRRRRERKGLRFSASVMKRSFV</sequence>
<keyword evidence="4" id="KW-1185">Reference proteome</keyword>
<feature type="domain" description="Ig-like" evidence="2">
    <location>
        <begin position="19"/>
        <end position="134"/>
    </location>
</feature>
<dbReference type="GeneTree" id="ENSGT00940000156392"/>
<protein>
    <submittedName>
        <fullName evidence="3">Zgc:165604</fullName>
    </submittedName>
</protein>
<dbReference type="SMART" id="SM00408">
    <property type="entry name" value="IGc2"/>
    <property type="match status" value="2"/>
</dbReference>
<dbReference type="SMART" id="SM00409">
    <property type="entry name" value="IG"/>
    <property type="match status" value="2"/>
</dbReference>
<dbReference type="PANTHER" id="PTHR44699">
    <property type="entry name" value="IMMUNOGLOBULIN SUPERFAMILY MEMBER 11"/>
    <property type="match status" value="1"/>
</dbReference>
<dbReference type="Pfam" id="PF07686">
    <property type="entry name" value="V-set"/>
    <property type="match status" value="1"/>
</dbReference>
<feature type="domain" description="Ig-like" evidence="2">
    <location>
        <begin position="139"/>
        <end position="227"/>
    </location>
</feature>
<dbReference type="AlphaFoldDB" id="A0A3P8VJD9"/>
<dbReference type="Proteomes" id="UP000265120">
    <property type="component" value="Chromosome 19"/>
</dbReference>
<dbReference type="InterPro" id="IPR003598">
    <property type="entry name" value="Ig_sub2"/>
</dbReference>
<dbReference type="PANTHER" id="PTHR44699:SF2">
    <property type="entry name" value="IMMUNOGLOBULIN SUPERFAMILY MEMBER 11-LIKE"/>
    <property type="match status" value="1"/>
</dbReference>
<evidence type="ECO:0000256" key="1">
    <source>
        <dbReference type="SAM" id="Phobius"/>
    </source>
</evidence>
<dbReference type="Pfam" id="PF13927">
    <property type="entry name" value="Ig_3"/>
    <property type="match status" value="1"/>
</dbReference>
<name>A0A3P8VJD9_CYNSE</name>
<accession>A0A3P8VJD9</accession>
<evidence type="ECO:0000313" key="4">
    <source>
        <dbReference type="Proteomes" id="UP000265120"/>
    </source>
</evidence>
<dbReference type="InterPro" id="IPR013783">
    <property type="entry name" value="Ig-like_fold"/>
</dbReference>
<reference evidence="3 4" key="1">
    <citation type="journal article" date="2014" name="Nat. Genet.">
        <title>Whole-genome sequence of a flatfish provides insights into ZW sex chromosome evolution and adaptation to a benthic lifestyle.</title>
        <authorList>
            <person name="Chen S."/>
            <person name="Zhang G."/>
            <person name="Shao C."/>
            <person name="Huang Q."/>
            <person name="Liu G."/>
            <person name="Zhang P."/>
            <person name="Song W."/>
            <person name="An N."/>
            <person name="Chalopin D."/>
            <person name="Volff J.N."/>
            <person name="Hong Y."/>
            <person name="Li Q."/>
            <person name="Sha Z."/>
            <person name="Zhou H."/>
            <person name="Xie M."/>
            <person name="Yu Q."/>
            <person name="Liu Y."/>
            <person name="Xiang H."/>
            <person name="Wang N."/>
            <person name="Wu K."/>
            <person name="Yang C."/>
            <person name="Zhou Q."/>
            <person name="Liao X."/>
            <person name="Yang L."/>
            <person name="Hu Q."/>
            <person name="Zhang J."/>
            <person name="Meng L."/>
            <person name="Jin L."/>
            <person name="Tian Y."/>
            <person name="Lian J."/>
            <person name="Yang J."/>
            <person name="Miao G."/>
            <person name="Liu S."/>
            <person name="Liang Z."/>
            <person name="Yan F."/>
            <person name="Li Y."/>
            <person name="Sun B."/>
            <person name="Zhang H."/>
            <person name="Zhang J."/>
            <person name="Zhu Y."/>
            <person name="Du M."/>
            <person name="Zhao Y."/>
            <person name="Schartl M."/>
            <person name="Tang Q."/>
            <person name="Wang J."/>
        </authorList>
    </citation>
    <scope>NUCLEOTIDE SEQUENCE</scope>
</reference>
<evidence type="ECO:0000259" key="2">
    <source>
        <dbReference type="PROSITE" id="PS50835"/>
    </source>
</evidence>
<dbReference type="InterPro" id="IPR007110">
    <property type="entry name" value="Ig-like_dom"/>
</dbReference>
<dbReference type="SUPFAM" id="SSF48726">
    <property type="entry name" value="Immunoglobulin"/>
    <property type="match status" value="2"/>
</dbReference>
<dbReference type="InParanoid" id="A0A3P8VJD9"/>
<dbReference type="InterPro" id="IPR013106">
    <property type="entry name" value="Ig_V-set"/>
</dbReference>
<organism evidence="3 4">
    <name type="scientific">Cynoglossus semilaevis</name>
    <name type="common">Tongue sole</name>
    <dbReference type="NCBI Taxonomy" id="244447"/>
    <lineage>
        <taxon>Eukaryota</taxon>
        <taxon>Metazoa</taxon>
        <taxon>Chordata</taxon>
        <taxon>Craniata</taxon>
        <taxon>Vertebrata</taxon>
        <taxon>Euteleostomi</taxon>
        <taxon>Actinopterygii</taxon>
        <taxon>Neopterygii</taxon>
        <taxon>Teleostei</taxon>
        <taxon>Neoteleostei</taxon>
        <taxon>Acanthomorphata</taxon>
        <taxon>Carangaria</taxon>
        <taxon>Pleuronectiformes</taxon>
        <taxon>Pleuronectoidei</taxon>
        <taxon>Cynoglossidae</taxon>
        <taxon>Cynoglossinae</taxon>
        <taxon>Cynoglossus</taxon>
    </lineage>
</organism>
<dbReference type="Ensembl" id="ENSCSET00000015578.1">
    <property type="protein sequence ID" value="ENSCSEP00000015388.1"/>
    <property type="gene ID" value="ENSCSEG00000009876.1"/>
</dbReference>
<dbReference type="InterPro" id="IPR003599">
    <property type="entry name" value="Ig_sub"/>
</dbReference>
<proteinExistence type="predicted"/>
<reference evidence="3" key="3">
    <citation type="submission" date="2025-09" db="UniProtKB">
        <authorList>
            <consortium name="Ensembl"/>
        </authorList>
    </citation>
    <scope>IDENTIFICATION</scope>
</reference>